<dbReference type="InterPro" id="IPR051712">
    <property type="entry name" value="ARTD-AVP"/>
</dbReference>
<name>A0ABN9VHD6_9DINO</name>
<dbReference type="InterPro" id="IPR018247">
    <property type="entry name" value="EF_Hand_1_Ca_BS"/>
</dbReference>
<dbReference type="PANTHER" id="PTHR45740">
    <property type="entry name" value="POLY [ADP-RIBOSE] POLYMERASE"/>
    <property type="match status" value="1"/>
</dbReference>
<sequence length="827" mass="87306">MLSAPAGAGARSVPPPLTPSALLGPSAWAAPGCRAGLPGGRFRPAGATASGSPLACGPSAVGAARASSAAAPAAPRGAARASSAAAPAAPPRARPLQGVVVAARSPARLASASPARGAPPAVGLPGAAPRARSPPPPSAPAACAGGLASSRASSRRPSASSVSGSLGSLGSSGSVHSWASTSLDEDAGVCALRSICRRIDADASGSISKLEFIAAINQDPEVAALVLPGVDTSSLLSCERSFDAADAAFDAISGGKPRVRYAEFVDHFRRAAPPKGAAGDAKLRGFYDLIDADRSGELSKLELVAAVQQNARVASLLLPGADSQSVMDDEDVFDQVGQVFHEMARGKRRVDFEDFVSYLSQAPRGTPQARPHSSPARASVRVLIVGPGFGQQLNPRQGDMVRRAGYQVLWVHNLPNPEQPGFRAADYVGQLADEIDRFRPDVVAAASKGGAYVVALWRAQEWSGPTVLINAHPSLASLPPAAPVVLAHGSKDETYPRSREELEHLVSTGGENRCLLFYTANSGPLPDGSFTRVGDGHNMETLLQYDCLPRLIDASLCPEGPETHLQRTWRERLGPERIGAEAWLGHTHSQLRRLWTSSGRAGLDDRKLFDVPRGGEEFAQVAAVFRGATAEEPTYRLASQAAWERVRILGVQRVENGPQEEGASRPYCESLRRSLTEQGIEFEPGTHTCWAFHGAAPSAIESICDPVAGFQPLCAGTRNSTLWGSGTYFARDAKYVAEGKFCGDKARDGSRQMLMCLLTIGVPCLGDPRYKGVLPFRKRPHRYTCAVGVDGFPFQSRNFRNAASWCSPPGIFDHLCVTVCDHQLWKS</sequence>
<dbReference type="Gene3D" id="1.10.238.10">
    <property type="entry name" value="EF-hand"/>
    <property type="match status" value="1"/>
</dbReference>
<dbReference type="SUPFAM" id="SSF56399">
    <property type="entry name" value="ADP-ribosylation"/>
    <property type="match status" value="1"/>
</dbReference>
<gene>
    <name evidence="4" type="ORF">PCOR1329_LOCUS57262</name>
</gene>
<keyword evidence="1" id="KW-0106">Calcium</keyword>
<comment type="caution">
    <text evidence="4">The sequence shown here is derived from an EMBL/GenBank/DDBJ whole genome shotgun (WGS) entry which is preliminary data.</text>
</comment>
<evidence type="ECO:0000256" key="2">
    <source>
        <dbReference type="SAM" id="MobiDB-lite"/>
    </source>
</evidence>
<proteinExistence type="predicted"/>
<dbReference type="PANTHER" id="PTHR45740:SF2">
    <property type="entry name" value="POLY [ADP-RIBOSE] POLYMERASE"/>
    <property type="match status" value="1"/>
</dbReference>
<evidence type="ECO:0000256" key="1">
    <source>
        <dbReference type="ARBA" id="ARBA00022837"/>
    </source>
</evidence>
<feature type="compositionally biased region" description="Low complexity" evidence="2">
    <location>
        <begin position="57"/>
        <end position="74"/>
    </location>
</feature>
<dbReference type="InterPro" id="IPR002048">
    <property type="entry name" value="EF_hand_dom"/>
</dbReference>
<feature type="region of interest" description="Disordered" evidence="2">
    <location>
        <begin position="109"/>
        <end position="171"/>
    </location>
</feature>
<organism evidence="4 5">
    <name type="scientific">Prorocentrum cordatum</name>
    <dbReference type="NCBI Taxonomy" id="2364126"/>
    <lineage>
        <taxon>Eukaryota</taxon>
        <taxon>Sar</taxon>
        <taxon>Alveolata</taxon>
        <taxon>Dinophyceae</taxon>
        <taxon>Prorocentrales</taxon>
        <taxon>Prorocentraceae</taxon>
        <taxon>Prorocentrum</taxon>
    </lineage>
</organism>
<feature type="compositionally biased region" description="Low complexity" evidence="2">
    <location>
        <begin position="109"/>
        <end position="131"/>
    </location>
</feature>
<feature type="region of interest" description="Disordered" evidence="2">
    <location>
        <begin position="1"/>
        <end position="74"/>
    </location>
</feature>
<evidence type="ECO:0000313" key="4">
    <source>
        <dbReference type="EMBL" id="CAK0871419.1"/>
    </source>
</evidence>
<evidence type="ECO:0000259" key="3">
    <source>
        <dbReference type="PROSITE" id="PS50222"/>
    </source>
</evidence>
<dbReference type="Gene3D" id="3.90.228.10">
    <property type="match status" value="1"/>
</dbReference>
<accession>A0ABN9VHD6</accession>
<evidence type="ECO:0000313" key="5">
    <source>
        <dbReference type="Proteomes" id="UP001189429"/>
    </source>
</evidence>
<dbReference type="PROSITE" id="PS00018">
    <property type="entry name" value="EF_HAND_1"/>
    <property type="match status" value="2"/>
</dbReference>
<reference evidence="4" key="1">
    <citation type="submission" date="2023-10" db="EMBL/GenBank/DDBJ databases">
        <authorList>
            <person name="Chen Y."/>
            <person name="Shah S."/>
            <person name="Dougan E. K."/>
            <person name="Thang M."/>
            <person name="Chan C."/>
        </authorList>
    </citation>
    <scope>NUCLEOTIDE SEQUENCE [LARGE SCALE GENOMIC DNA]</scope>
</reference>
<protein>
    <recommendedName>
        <fullName evidence="3">EF-hand domain-containing protein</fullName>
    </recommendedName>
</protein>
<dbReference type="SUPFAM" id="SSF47473">
    <property type="entry name" value="EF-hand"/>
    <property type="match status" value="1"/>
</dbReference>
<feature type="domain" description="EF-hand" evidence="3">
    <location>
        <begin position="278"/>
        <end position="313"/>
    </location>
</feature>
<dbReference type="EMBL" id="CAUYUJ010017067">
    <property type="protein sequence ID" value="CAK0871419.1"/>
    <property type="molecule type" value="Genomic_DNA"/>
</dbReference>
<dbReference type="PROSITE" id="PS50222">
    <property type="entry name" value="EF_HAND_2"/>
    <property type="match status" value="1"/>
</dbReference>
<feature type="compositionally biased region" description="Low complexity" evidence="2">
    <location>
        <begin position="140"/>
        <end position="171"/>
    </location>
</feature>
<dbReference type="Proteomes" id="UP001189429">
    <property type="component" value="Unassembled WGS sequence"/>
</dbReference>
<dbReference type="InterPro" id="IPR011992">
    <property type="entry name" value="EF-hand-dom_pair"/>
</dbReference>
<keyword evidence="5" id="KW-1185">Reference proteome</keyword>